<keyword evidence="6 11" id="KW-0812">Transmembrane</keyword>
<gene>
    <name evidence="13" type="ORF">BHC54_00815</name>
</gene>
<evidence type="ECO:0000313" key="14">
    <source>
        <dbReference type="Proteomes" id="UP000230202"/>
    </source>
</evidence>
<accession>A0A2N9X908</accession>
<dbReference type="GO" id="GO:0015031">
    <property type="term" value="P:protein transport"/>
    <property type="evidence" value="ECO:0007669"/>
    <property type="project" value="UniProtKB-KW"/>
</dbReference>
<keyword evidence="4" id="KW-1003">Cell membrane</keyword>
<evidence type="ECO:0000256" key="8">
    <source>
        <dbReference type="ARBA" id="ARBA00022989"/>
    </source>
</evidence>
<comment type="caution">
    <text evidence="13">The sequence shown here is derived from an EMBL/GenBank/DDBJ whole genome shotgun (WGS) entry which is preliminary data.</text>
</comment>
<organism evidence="13 14">
    <name type="scientific">Snodgrassella alvi</name>
    <dbReference type="NCBI Taxonomy" id="1196083"/>
    <lineage>
        <taxon>Bacteria</taxon>
        <taxon>Pseudomonadati</taxon>
        <taxon>Pseudomonadota</taxon>
        <taxon>Betaproteobacteria</taxon>
        <taxon>Neisseriales</taxon>
        <taxon>Neisseriaceae</taxon>
        <taxon>Snodgrassella</taxon>
    </lineage>
</organism>
<keyword evidence="14" id="KW-1185">Reference proteome</keyword>
<dbReference type="InterPro" id="IPR037682">
    <property type="entry name" value="TonB_C"/>
</dbReference>
<evidence type="ECO:0000256" key="9">
    <source>
        <dbReference type="ARBA" id="ARBA00023136"/>
    </source>
</evidence>
<dbReference type="GO" id="GO:0098797">
    <property type="term" value="C:plasma membrane protein complex"/>
    <property type="evidence" value="ECO:0007669"/>
    <property type="project" value="TreeGrafter"/>
</dbReference>
<dbReference type="Proteomes" id="UP000230202">
    <property type="component" value="Unassembled WGS sequence"/>
</dbReference>
<proteinExistence type="inferred from homology"/>
<dbReference type="Gene3D" id="3.30.1150.10">
    <property type="match status" value="1"/>
</dbReference>
<feature type="transmembrane region" description="Helical" evidence="11">
    <location>
        <begin position="7"/>
        <end position="27"/>
    </location>
</feature>
<dbReference type="InterPro" id="IPR006260">
    <property type="entry name" value="TonB/TolA_C"/>
</dbReference>
<keyword evidence="3" id="KW-0813">Transport</keyword>
<feature type="domain" description="TonB C-terminal" evidence="12">
    <location>
        <begin position="164"/>
        <end position="255"/>
    </location>
</feature>
<comment type="similarity">
    <text evidence="2">Belongs to the TonB family.</text>
</comment>
<dbReference type="GO" id="GO:0055085">
    <property type="term" value="P:transmembrane transport"/>
    <property type="evidence" value="ECO:0007669"/>
    <property type="project" value="InterPro"/>
</dbReference>
<evidence type="ECO:0000256" key="7">
    <source>
        <dbReference type="ARBA" id="ARBA00022927"/>
    </source>
</evidence>
<protein>
    <recommendedName>
        <fullName evidence="12">TonB C-terminal domain-containing protein</fullName>
    </recommendedName>
</protein>
<reference evidence="13" key="1">
    <citation type="journal article" date="2017" name="MBio">
        <title>Type VI secretion-mediated competition in the bee gut microbiome.</title>
        <authorList>
            <person name="Steele M.I."/>
            <person name="Kwong W.K."/>
            <person name="Powell J.E."/>
            <person name="Whiteley M."/>
            <person name="Moran N.A."/>
        </authorList>
    </citation>
    <scope>NUCLEOTIDE SEQUENCE [LARGE SCALE GENOMIC DNA]</scope>
    <source>
        <strain evidence="13">WkB273</strain>
    </source>
</reference>
<dbReference type="PANTHER" id="PTHR33446">
    <property type="entry name" value="PROTEIN TONB-RELATED"/>
    <property type="match status" value="1"/>
</dbReference>
<keyword evidence="9 11" id="KW-0472">Membrane</keyword>
<keyword evidence="5" id="KW-0997">Cell inner membrane</keyword>
<dbReference type="Pfam" id="PF03544">
    <property type="entry name" value="TonB_C"/>
    <property type="match status" value="1"/>
</dbReference>
<dbReference type="NCBIfam" id="TIGR01352">
    <property type="entry name" value="tonB_Cterm"/>
    <property type="match status" value="1"/>
</dbReference>
<evidence type="ECO:0000313" key="13">
    <source>
        <dbReference type="EMBL" id="PIT41330.1"/>
    </source>
</evidence>
<feature type="compositionally biased region" description="Low complexity" evidence="10">
    <location>
        <begin position="127"/>
        <end position="139"/>
    </location>
</feature>
<feature type="region of interest" description="Disordered" evidence="10">
    <location>
        <begin position="99"/>
        <end position="162"/>
    </location>
</feature>
<keyword evidence="8 11" id="KW-1133">Transmembrane helix</keyword>
<evidence type="ECO:0000256" key="11">
    <source>
        <dbReference type="SAM" id="Phobius"/>
    </source>
</evidence>
<evidence type="ECO:0000256" key="1">
    <source>
        <dbReference type="ARBA" id="ARBA00004383"/>
    </source>
</evidence>
<dbReference type="GO" id="GO:0031992">
    <property type="term" value="F:energy transducer activity"/>
    <property type="evidence" value="ECO:0007669"/>
    <property type="project" value="TreeGrafter"/>
</dbReference>
<name>A0A2N9X908_9NEIS</name>
<evidence type="ECO:0000256" key="10">
    <source>
        <dbReference type="SAM" id="MobiDB-lite"/>
    </source>
</evidence>
<evidence type="ECO:0000256" key="6">
    <source>
        <dbReference type="ARBA" id="ARBA00022692"/>
    </source>
</evidence>
<evidence type="ECO:0000256" key="2">
    <source>
        <dbReference type="ARBA" id="ARBA00006555"/>
    </source>
</evidence>
<comment type="subcellular location">
    <subcellularLocation>
        <location evidence="1">Cell inner membrane</location>
        <topology evidence="1">Single-pass membrane protein</topology>
        <orientation evidence="1">Periplasmic side</orientation>
    </subcellularLocation>
</comment>
<sequence>MENQRKANFLIVVFVLSMHVLLFWAIAIHSQKIDIDTKIQSLSFVDLGMSGHQATPDVAPSSPTKQPVVQKQIMKVSATKKVMSDKSIIKPVASIKRQSEFSVNPTKEDKPKLIPATAKPSLIKPTSENNSSASISSNNEGKTDSTSTSNKNNADQTGGSLVVPKDYQGGYLAALRPVYPPESMNNGEEGVVGITVSVSADGKPLDVAISKSSGFSRLDRSAKQAVLKYRFKPATRGGIPIPYKYHFNVAFRMPN</sequence>
<dbReference type="InterPro" id="IPR051045">
    <property type="entry name" value="TonB-dependent_transducer"/>
</dbReference>
<evidence type="ECO:0000259" key="12">
    <source>
        <dbReference type="PROSITE" id="PS52015"/>
    </source>
</evidence>
<keyword evidence="7" id="KW-0653">Protein transport</keyword>
<evidence type="ECO:0000256" key="3">
    <source>
        <dbReference type="ARBA" id="ARBA00022448"/>
    </source>
</evidence>
<dbReference type="PANTHER" id="PTHR33446:SF2">
    <property type="entry name" value="PROTEIN TONB"/>
    <property type="match status" value="1"/>
</dbReference>
<evidence type="ECO:0000256" key="5">
    <source>
        <dbReference type="ARBA" id="ARBA00022519"/>
    </source>
</evidence>
<evidence type="ECO:0000256" key="4">
    <source>
        <dbReference type="ARBA" id="ARBA00022475"/>
    </source>
</evidence>
<dbReference type="SUPFAM" id="SSF74653">
    <property type="entry name" value="TolA/TonB C-terminal domain"/>
    <property type="match status" value="1"/>
</dbReference>
<dbReference type="AlphaFoldDB" id="A0A2N9X908"/>
<feature type="compositionally biased region" description="Polar residues" evidence="10">
    <location>
        <begin position="144"/>
        <end position="159"/>
    </location>
</feature>
<dbReference type="EMBL" id="MEIL01000016">
    <property type="protein sequence ID" value="PIT41330.1"/>
    <property type="molecule type" value="Genomic_DNA"/>
</dbReference>
<dbReference type="PROSITE" id="PS52015">
    <property type="entry name" value="TONB_CTD"/>
    <property type="match status" value="1"/>
</dbReference>